<protein>
    <recommendedName>
        <fullName evidence="1">UBX domain-containing protein</fullName>
    </recommendedName>
</protein>
<dbReference type="PROSITE" id="PS50033">
    <property type="entry name" value="UBX"/>
    <property type="match status" value="1"/>
</dbReference>
<dbReference type="Gene3D" id="3.10.20.90">
    <property type="entry name" value="Phosphatidylinositol 3-kinase Catalytic Subunit, Chain A, domain 1"/>
    <property type="match status" value="1"/>
</dbReference>
<comment type="caution">
    <text evidence="2">The sequence shown here is derived from an EMBL/GenBank/DDBJ whole genome shotgun (WGS) entry which is preliminary data.</text>
</comment>
<evidence type="ECO:0000313" key="3">
    <source>
        <dbReference type="Proteomes" id="UP000438429"/>
    </source>
</evidence>
<proteinExistence type="predicted"/>
<accession>A0A6A4RYD0</accession>
<reference evidence="2 3" key="1">
    <citation type="submission" date="2019-06" db="EMBL/GenBank/DDBJ databases">
        <title>Draft genomes of female and male turbot (Scophthalmus maximus).</title>
        <authorList>
            <person name="Xu H."/>
            <person name="Xu X.-W."/>
            <person name="Shao C."/>
            <person name="Chen S."/>
        </authorList>
    </citation>
    <scope>NUCLEOTIDE SEQUENCE [LARGE SCALE GENOMIC DNA]</scope>
    <source>
        <strain evidence="2">Ysfricsl-2016a</strain>
        <tissue evidence="2">Blood</tissue>
    </source>
</reference>
<dbReference type="Proteomes" id="UP000438429">
    <property type="component" value="Unassembled WGS sequence"/>
</dbReference>
<evidence type="ECO:0000259" key="1">
    <source>
        <dbReference type="PROSITE" id="PS50033"/>
    </source>
</evidence>
<feature type="domain" description="UBX" evidence="1">
    <location>
        <begin position="166"/>
        <end position="242"/>
    </location>
</feature>
<gene>
    <name evidence="2" type="ORF">F2P81_024064</name>
</gene>
<name>A0A6A4RYD0_SCOMX</name>
<dbReference type="AlphaFoldDB" id="A0A6A4RYD0"/>
<dbReference type="InterPro" id="IPR001012">
    <property type="entry name" value="UBX_dom"/>
</dbReference>
<dbReference type="SUPFAM" id="SSF54236">
    <property type="entry name" value="Ubiquitin-like"/>
    <property type="match status" value="1"/>
</dbReference>
<evidence type="ECO:0000313" key="2">
    <source>
        <dbReference type="EMBL" id="KAF0023434.1"/>
    </source>
</evidence>
<dbReference type="EMBL" id="VEVO01000022">
    <property type="protein sequence ID" value="KAF0023434.1"/>
    <property type="molecule type" value="Genomic_DNA"/>
</dbReference>
<organism evidence="2 3">
    <name type="scientific">Scophthalmus maximus</name>
    <name type="common">Turbot</name>
    <name type="synonym">Psetta maxima</name>
    <dbReference type="NCBI Taxonomy" id="52904"/>
    <lineage>
        <taxon>Eukaryota</taxon>
        <taxon>Metazoa</taxon>
        <taxon>Chordata</taxon>
        <taxon>Craniata</taxon>
        <taxon>Vertebrata</taxon>
        <taxon>Euteleostomi</taxon>
        <taxon>Actinopterygii</taxon>
        <taxon>Neopterygii</taxon>
        <taxon>Teleostei</taxon>
        <taxon>Neoteleostei</taxon>
        <taxon>Acanthomorphata</taxon>
        <taxon>Carangaria</taxon>
        <taxon>Pleuronectiformes</taxon>
        <taxon>Pleuronectoidei</taxon>
        <taxon>Scophthalmidae</taxon>
        <taxon>Scophthalmus</taxon>
    </lineage>
</organism>
<sequence length="540" mass="61194">MSARLPVDAKVSRIFAPYAGRTHNRCTTARRRASFTRSYFCLANTVQNVIPTIEERDTLNAAGLGEQKLTFLDTQDVCYIPNPVEVDSNQSTDAATLDIIDLTDDEALLESLGEWRSVRCQQDQAYHEFLLADQEKHDLQKEFSEMEERRKKVIHERQLRMADVPKAAQGVPLRFKYPSGIIRTRRFILSESIQILFDFVGQEEDATEYFHIQGSLSVTSLKSNMTGTLLDNKISGSQTLHVHWIQSDDPEFLSALDSNNQLTFSPLPSTVSSPGHDGSFSPEGTDLKDILNRFREKIDHTSCPTSNQINICSDYTGNVHNLMKSTLQAFGRRHFNPEAILDVFFVDCEKTSEGAVDGLMSFKYAQSSIFEGHETDRKLTFDTYALEKKLYITDDVCVIHGGIAPKFFSERLFSQLCDQPTPPATLEEIKEASTVVDAKAAIEETEESLAMVGIWRNIRTLKQKDALVQSAVDFYVEGRLNMAKQQFVEGFNTLGLLQEMRTHPDLFRGMFVEDLTPLKPMTSQQFSKSTFRNQVHMQEM</sequence>
<dbReference type="InterPro" id="IPR029071">
    <property type="entry name" value="Ubiquitin-like_domsf"/>
</dbReference>